<keyword evidence="4 7" id="KW-0067">ATP-binding</keyword>
<dbReference type="InterPro" id="IPR003593">
    <property type="entry name" value="AAA+_ATPase"/>
</dbReference>
<evidence type="ECO:0000313" key="8">
    <source>
        <dbReference type="Proteomes" id="UP001238467"/>
    </source>
</evidence>
<dbReference type="InterPro" id="IPR027417">
    <property type="entry name" value="P-loop_NTPase"/>
</dbReference>
<dbReference type="PANTHER" id="PTHR43820">
    <property type="entry name" value="HIGH-AFFINITY BRANCHED-CHAIN AMINO ACID TRANSPORT ATP-BINDING PROTEIN LIVF"/>
    <property type="match status" value="1"/>
</dbReference>
<feature type="domain" description="ABC transporter" evidence="6">
    <location>
        <begin position="2"/>
        <end position="232"/>
    </location>
</feature>
<keyword evidence="5" id="KW-0029">Amino-acid transport</keyword>
<dbReference type="CDD" id="cd03224">
    <property type="entry name" value="ABC_TM1139_LivF_branched"/>
    <property type="match status" value="1"/>
</dbReference>
<evidence type="ECO:0000259" key="6">
    <source>
        <dbReference type="PROSITE" id="PS50893"/>
    </source>
</evidence>
<keyword evidence="8" id="KW-1185">Reference proteome</keyword>
<dbReference type="RefSeq" id="WP_307058343.1">
    <property type="nucleotide sequence ID" value="NZ_JAUSUH010000002.1"/>
</dbReference>
<evidence type="ECO:0000256" key="3">
    <source>
        <dbReference type="ARBA" id="ARBA00022741"/>
    </source>
</evidence>
<evidence type="ECO:0000256" key="1">
    <source>
        <dbReference type="ARBA" id="ARBA00005417"/>
    </source>
</evidence>
<keyword evidence="3" id="KW-0547">Nucleotide-binding</keyword>
<keyword evidence="2" id="KW-0813">Transport</keyword>
<dbReference type="InterPro" id="IPR052156">
    <property type="entry name" value="BCAA_Transport_ATP-bd_LivF"/>
</dbReference>
<dbReference type="InterPro" id="IPR003439">
    <property type="entry name" value="ABC_transporter-like_ATP-bd"/>
</dbReference>
<dbReference type="Pfam" id="PF00005">
    <property type="entry name" value="ABC_tran"/>
    <property type="match status" value="1"/>
</dbReference>
<evidence type="ECO:0000256" key="2">
    <source>
        <dbReference type="ARBA" id="ARBA00022448"/>
    </source>
</evidence>
<evidence type="ECO:0000256" key="5">
    <source>
        <dbReference type="ARBA" id="ARBA00022970"/>
    </source>
</evidence>
<comment type="caution">
    <text evidence="7">The sequence shown here is derived from an EMBL/GenBank/DDBJ whole genome shotgun (WGS) entry which is preliminary data.</text>
</comment>
<protein>
    <submittedName>
        <fullName evidence="7">Branched-chain amino acid transport system ATP-binding protein</fullName>
    </submittedName>
</protein>
<organism evidence="7 8">
    <name type="scientific">Ancylobacter vacuolatus</name>
    <dbReference type="NCBI Taxonomy" id="223389"/>
    <lineage>
        <taxon>Bacteria</taxon>
        <taxon>Pseudomonadati</taxon>
        <taxon>Pseudomonadota</taxon>
        <taxon>Alphaproteobacteria</taxon>
        <taxon>Hyphomicrobiales</taxon>
        <taxon>Xanthobacteraceae</taxon>
        <taxon>Ancylobacter</taxon>
    </lineage>
</organism>
<evidence type="ECO:0000313" key="7">
    <source>
        <dbReference type="EMBL" id="MDQ0346716.1"/>
    </source>
</evidence>
<accession>A0ABU0DE60</accession>
<dbReference type="SUPFAM" id="SSF52540">
    <property type="entry name" value="P-loop containing nucleoside triphosphate hydrolases"/>
    <property type="match status" value="1"/>
</dbReference>
<dbReference type="PANTHER" id="PTHR43820:SF4">
    <property type="entry name" value="HIGH-AFFINITY BRANCHED-CHAIN AMINO ACID TRANSPORT ATP-BINDING PROTEIN LIVF"/>
    <property type="match status" value="1"/>
</dbReference>
<evidence type="ECO:0000256" key="4">
    <source>
        <dbReference type="ARBA" id="ARBA00022840"/>
    </source>
</evidence>
<gene>
    <name evidence="7" type="ORF">J2S76_001133</name>
</gene>
<dbReference type="PROSITE" id="PS50893">
    <property type="entry name" value="ABC_TRANSPORTER_2"/>
    <property type="match status" value="1"/>
</dbReference>
<dbReference type="InterPro" id="IPR017871">
    <property type="entry name" value="ABC_transporter-like_CS"/>
</dbReference>
<name>A0ABU0DE60_9HYPH</name>
<dbReference type="GO" id="GO:0005524">
    <property type="term" value="F:ATP binding"/>
    <property type="evidence" value="ECO:0007669"/>
    <property type="project" value="UniProtKB-KW"/>
</dbReference>
<dbReference type="EMBL" id="JAUSUH010000002">
    <property type="protein sequence ID" value="MDQ0346716.1"/>
    <property type="molecule type" value="Genomic_DNA"/>
</dbReference>
<proteinExistence type="inferred from homology"/>
<reference evidence="7 8" key="1">
    <citation type="submission" date="2023-07" db="EMBL/GenBank/DDBJ databases">
        <title>Genomic Encyclopedia of Type Strains, Phase IV (KMG-IV): sequencing the most valuable type-strain genomes for metagenomic binning, comparative biology and taxonomic classification.</title>
        <authorList>
            <person name="Goeker M."/>
        </authorList>
    </citation>
    <scope>NUCLEOTIDE SEQUENCE [LARGE SCALE GENOMIC DNA]</scope>
    <source>
        <strain evidence="7 8">DSM 1277</strain>
    </source>
</reference>
<comment type="similarity">
    <text evidence="1">Belongs to the ABC transporter superfamily.</text>
</comment>
<dbReference type="Proteomes" id="UP001238467">
    <property type="component" value="Unassembled WGS sequence"/>
</dbReference>
<dbReference type="Gene3D" id="3.40.50.300">
    <property type="entry name" value="P-loop containing nucleotide triphosphate hydrolases"/>
    <property type="match status" value="1"/>
</dbReference>
<dbReference type="PROSITE" id="PS00211">
    <property type="entry name" value="ABC_TRANSPORTER_1"/>
    <property type="match status" value="1"/>
</dbReference>
<sequence length="233" mass="24944">MLDITGLRAGYGAHEVLKGLSMRVGKGQVVALLGGNGAGKTTTLSAIMGLIPSQGGEIAFESNSIQGQPAHRVFRHGLSLVPQWRELFTDMSVQEHLELGAIACASRGDLDARVASALDYFPELRAHLGRRAGTLSGGQQQMVAIARALTARPKLLMLDEPSMGLAPLVVRELGRTIKRLNEAGTSVLLVEQNMHLALGVASYVYVIRAGKIITHGPTGDFHDEKELFHSYIG</sequence>
<dbReference type="SMART" id="SM00382">
    <property type="entry name" value="AAA"/>
    <property type="match status" value="1"/>
</dbReference>